<dbReference type="PANTHER" id="PTHR39428:SF3">
    <property type="entry name" value="DEAZAFLAVIN-DEPENDENT NITROREDUCTASE"/>
    <property type="match status" value="1"/>
</dbReference>
<dbReference type="RefSeq" id="WP_033090402.1">
    <property type="nucleotide sequence ID" value="NZ_AP017900.1"/>
</dbReference>
<dbReference type="EMBL" id="CP017839">
    <property type="protein sequence ID" value="APA97135.1"/>
    <property type="molecule type" value="Genomic_DNA"/>
</dbReference>
<protein>
    <submittedName>
        <fullName evidence="4">Nitroreductase</fullName>
    </submittedName>
    <submittedName>
        <fullName evidence="3">Prolyl aminopeptidase</fullName>
        <ecNumber evidence="3">3.4.11.5</ecNumber>
    </submittedName>
</protein>
<name>A0A0B8NC97_9NOCA</name>
<dbReference type="AlphaFoldDB" id="A0A0B8NC97"/>
<dbReference type="GO" id="GO:0016491">
    <property type="term" value="F:oxidoreductase activity"/>
    <property type="evidence" value="ECO:0007669"/>
    <property type="project" value="InterPro"/>
</dbReference>
<dbReference type="GO" id="GO:0004177">
    <property type="term" value="F:aminopeptidase activity"/>
    <property type="evidence" value="ECO:0007669"/>
    <property type="project" value="UniProtKB-KW"/>
</dbReference>
<keyword evidence="3" id="KW-0645">Protease</keyword>
<keyword evidence="5" id="KW-1185">Reference proteome</keyword>
<proteinExistence type="inferred from homology"/>
<dbReference type="Proteomes" id="UP000180166">
    <property type="component" value="Chromosome"/>
</dbReference>
<comment type="similarity">
    <text evidence="1">Belongs to the F420H(2)-dependent quinone reductase family.</text>
</comment>
<sequence length="151" mass="16622">MGDKQKTPDWVAESGAWVLENGHRTLLKLTGGRWPHRLGSMQALELHTIGRKTGQRRSTLLSSPVFAPEQIVLIASLGGASHNPAWYLNLVAHPNVEITVRGETKPYIARTASAEEKAELWPATTRGFGNPYDGYQRSTPRDIPVVICEPA</sequence>
<dbReference type="PANTHER" id="PTHR39428">
    <property type="entry name" value="F420H(2)-DEPENDENT QUINONE REDUCTASE RV1261C"/>
    <property type="match status" value="1"/>
</dbReference>
<gene>
    <name evidence="3" type="ORF">NS506_03079</name>
    <name evidence="4" type="ORF">NSK11_contig00128-0002</name>
</gene>
<dbReference type="GO" id="GO:0005886">
    <property type="term" value="C:plasma membrane"/>
    <property type="evidence" value="ECO:0007669"/>
    <property type="project" value="TreeGrafter"/>
</dbReference>
<evidence type="ECO:0000313" key="4">
    <source>
        <dbReference type="EMBL" id="GAP31804.1"/>
    </source>
</evidence>
<evidence type="ECO:0000313" key="5">
    <source>
        <dbReference type="Proteomes" id="UP000037179"/>
    </source>
</evidence>
<dbReference type="Proteomes" id="UP000037179">
    <property type="component" value="Unassembled WGS sequence"/>
</dbReference>
<keyword evidence="3" id="KW-0031">Aminopeptidase</keyword>
<organism evidence="3 6">
    <name type="scientific">Nocardia seriolae</name>
    <dbReference type="NCBI Taxonomy" id="37332"/>
    <lineage>
        <taxon>Bacteria</taxon>
        <taxon>Bacillati</taxon>
        <taxon>Actinomycetota</taxon>
        <taxon>Actinomycetes</taxon>
        <taxon>Mycobacteriales</taxon>
        <taxon>Nocardiaceae</taxon>
        <taxon>Nocardia</taxon>
    </lineage>
</organism>
<dbReference type="EMBL" id="BBYQ01000128">
    <property type="protein sequence ID" value="GAP31804.1"/>
    <property type="molecule type" value="Genomic_DNA"/>
</dbReference>
<reference evidence="5" key="1">
    <citation type="submission" date="2015-07" db="EMBL/GenBank/DDBJ databases">
        <title>Nocardia seriolae U-1 whole genome shotgun sequence.</title>
        <authorList>
            <person name="Imajoh M."/>
            <person name="Fukumoto Y."/>
            <person name="Sukeda M."/>
            <person name="Yamane J."/>
            <person name="Yamasaki K."/>
            <person name="Shimizu M."/>
            <person name="Ohnishi K."/>
            <person name="Oshima S."/>
        </authorList>
    </citation>
    <scope>NUCLEOTIDE SEQUENCE [LARGE SCALE GENOMIC DNA]</scope>
    <source>
        <strain evidence="5">U-1</strain>
    </source>
</reference>
<dbReference type="GO" id="GO:0070967">
    <property type="term" value="F:coenzyme F420 binding"/>
    <property type="evidence" value="ECO:0007669"/>
    <property type="project" value="TreeGrafter"/>
</dbReference>
<keyword evidence="3" id="KW-0378">Hydrolase</keyword>
<evidence type="ECO:0000256" key="2">
    <source>
        <dbReference type="ARBA" id="ARBA00049106"/>
    </source>
</evidence>
<evidence type="ECO:0000313" key="3">
    <source>
        <dbReference type="EMBL" id="APA97135.1"/>
    </source>
</evidence>
<dbReference type="NCBIfam" id="TIGR00026">
    <property type="entry name" value="hi_GC_TIGR00026"/>
    <property type="match status" value="1"/>
</dbReference>
<reference evidence="4 5" key="2">
    <citation type="journal article" date="2016" name="Genome Announc.">
        <title>Draft Genome Sequence of Erythromycin- and Oxytetracycline-Sensitive Nocardia seriolae Strain U-1 (NBRC 110359).</title>
        <authorList>
            <person name="Imajoh M."/>
            <person name="Sukeda M."/>
            <person name="Shimizu M."/>
            <person name="Yamane J."/>
            <person name="Ohnishi K."/>
            <person name="Oshima S."/>
        </authorList>
    </citation>
    <scope>NUCLEOTIDE SEQUENCE [LARGE SCALE GENOMIC DNA]</scope>
    <source>
        <strain evidence="4 5">U-1</strain>
    </source>
</reference>
<dbReference type="Pfam" id="PF04075">
    <property type="entry name" value="F420H2_quin_red"/>
    <property type="match status" value="1"/>
</dbReference>
<reference evidence="3 6" key="3">
    <citation type="submission" date="2016-10" db="EMBL/GenBank/DDBJ databases">
        <title>Genome sequence of Nocardia seriolae strain EM150506, isolated from Anguila japonica.</title>
        <authorList>
            <person name="Han H.-J."/>
        </authorList>
    </citation>
    <scope>NUCLEOTIDE SEQUENCE [LARGE SCALE GENOMIC DNA]</scope>
    <source>
        <strain evidence="3 6">EM150506</strain>
    </source>
</reference>
<dbReference type="InterPro" id="IPR012349">
    <property type="entry name" value="Split_barrel_FMN-bd"/>
</dbReference>
<dbReference type="EC" id="3.4.11.5" evidence="3"/>
<accession>A0A0B8NC97</accession>
<comment type="catalytic activity">
    <reaction evidence="2">
        <text>oxidized coenzyme F420-(gamma-L-Glu)(n) + a quinol + H(+) = reduced coenzyme F420-(gamma-L-Glu)(n) + a quinone</text>
        <dbReference type="Rhea" id="RHEA:39663"/>
        <dbReference type="Rhea" id="RHEA-COMP:12939"/>
        <dbReference type="Rhea" id="RHEA-COMP:14378"/>
        <dbReference type="ChEBI" id="CHEBI:15378"/>
        <dbReference type="ChEBI" id="CHEBI:24646"/>
        <dbReference type="ChEBI" id="CHEBI:132124"/>
        <dbReference type="ChEBI" id="CHEBI:133980"/>
        <dbReference type="ChEBI" id="CHEBI:139511"/>
    </reaction>
</comment>
<dbReference type="GeneID" id="93376902"/>
<evidence type="ECO:0000313" key="6">
    <source>
        <dbReference type="Proteomes" id="UP000180166"/>
    </source>
</evidence>
<dbReference type="InterPro" id="IPR004378">
    <property type="entry name" value="F420H2_quin_Rdtase"/>
</dbReference>
<dbReference type="OrthoDB" id="8225825at2"/>
<dbReference type="Gene3D" id="2.30.110.10">
    <property type="entry name" value="Electron Transport, Fmn-binding Protein, Chain A"/>
    <property type="match status" value="1"/>
</dbReference>
<dbReference type="KEGG" id="nsr:NS506_03079"/>
<evidence type="ECO:0000256" key="1">
    <source>
        <dbReference type="ARBA" id="ARBA00008710"/>
    </source>
</evidence>